<feature type="domain" description="Toxin VasX N-terminal region" evidence="3">
    <location>
        <begin position="24"/>
        <end position="157"/>
    </location>
</feature>
<feature type="region of interest" description="Disordered" evidence="1">
    <location>
        <begin position="305"/>
        <end position="328"/>
    </location>
</feature>
<evidence type="ECO:0000313" key="5">
    <source>
        <dbReference type="Proteomes" id="UP000077752"/>
    </source>
</evidence>
<proteinExistence type="predicted"/>
<dbReference type="EMBL" id="LUCV01000013">
    <property type="protein sequence ID" value="OAI93092.1"/>
    <property type="molecule type" value="Genomic_DNA"/>
</dbReference>
<dbReference type="InterPro" id="IPR046864">
    <property type="entry name" value="VasX_N"/>
</dbReference>
<feature type="transmembrane region" description="Helical" evidence="2">
    <location>
        <begin position="842"/>
        <end position="866"/>
    </location>
</feature>
<protein>
    <recommendedName>
        <fullName evidence="3">Toxin VasX N-terminal region domain-containing protein</fullName>
    </recommendedName>
</protein>
<comment type="caution">
    <text evidence="4">The sequence shown here is derived from an EMBL/GenBank/DDBJ whole genome shotgun (WGS) entry which is preliminary data.</text>
</comment>
<dbReference type="CDD" id="cd20707">
    <property type="entry name" value="MIX_III"/>
    <property type="match status" value="1"/>
</dbReference>
<name>A0A177SQ23_PSEPU</name>
<keyword evidence="2" id="KW-0472">Membrane</keyword>
<evidence type="ECO:0000313" key="4">
    <source>
        <dbReference type="EMBL" id="OAI93092.1"/>
    </source>
</evidence>
<dbReference type="Proteomes" id="UP000077752">
    <property type="component" value="Unassembled WGS sequence"/>
</dbReference>
<keyword evidence="2" id="KW-0812">Transmembrane</keyword>
<organism evidence="4 5">
    <name type="scientific">Pseudomonas putida</name>
    <name type="common">Arthrobacter siderocapsulatus</name>
    <dbReference type="NCBI Taxonomy" id="303"/>
    <lineage>
        <taxon>Bacteria</taxon>
        <taxon>Pseudomonadati</taxon>
        <taxon>Pseudomonadota</taxon>
        <taxon>Gammaproteobacteria</taxon>
        <taxon>Pseudomonadales</taxon>
        <taxon>Pseudomonadaceae</taxon>
        <taxon>Pseudomonas</taxon>
    </lineage>
</organism>
<sequence length="1064" mass="116388">MTISFSVISDIATGEACPVPSTLCATCQRSGLPILPLRAAYAPAPWETQLRPLTPGSEVQAVRIGLGQPRILRQGYLYVLLDRREWQAYEISPEGALSQFRPYQMPQEEPRPLCEACIREDHDIPASFINIDANKYSTAWLAIANDPWPKAVLDSYLHGGVVDGVNLDERFHQLDLKAARSDPASVGIAMSESDPQLQQVLEYAQNIPGDFRSVHGFYGRQHRLRALKGHLRNVIQEHELPNGVLALVLPDPIGVVQELNAQRLLRHQAMLQWCAEPQRSFEYFTSQALLAIRGHQMEVAKERAKKRAKDENKWRSEQNNNPMVNPTLPMLNRNFPLLDVEAETARLAPIKQAEARERLEERYDEQARAAFEADFEHTLAGWQQVFDDVAEHYEHHYKDAAYQRAARYDYSITDPRSVALFFRMQGTCLSGGATEQRGDGPLGPTLRLWKTLLEDHDSLLYRALTAGMIPLFGELQDALAGDERTRVYHAIKTFITTQEARNLMSGPVQDAVGQLLSAAATASSRLGNELSDKTRTLLGHLHRAALLRHFGVEATRVTVSLKVGEYLSLLNEVLQESTDRYMTRLDQQFRKPAQRKVRAMLLSNTLSAAVPGTPGKLVEVTFWTLEKAESLKTRLDKLSAGVSDGIGDALRTVTVGAEAVQGAMDNLARKVTLHAEGSIQLARESMHSMRTAAVAGTPGASAMGLGLISLWFQQDSLRRSYASLLDAVGDKHPEAVAAVMSASIGVMGAGTEVVGGTIQMVRPDLHMPTRIVGQTVGVGARIVQYGGALVALASALEGLQYAFAAVRVGEVGDTKARDAYIRAAIMAGLSAGAGFAGSLAPVAIALAPLAVSVLLGLVAYGVAVWAKRQESQPLELWARQSLWGVPETYRRWKKPEDMDTAIGVLNAALLGLTADVGMALKAEQTGGLAIGDAIPAGLFLDYKLVLPGYKADVSGYEWALQVFRPNHTLGETIASGRSGGVNGPLPPPANWKKPGYHPETTAPVITQNAQTLEIQGSISFFGYLEVHAFELEVLYWPDKSDNSGFARLIVREDKIKGQVRLELA</sequence>
<dbReference type="Pfam" id="PF20249">
    <property type="entry name" value="VasX_N"/>
    <property type="match status" value="1"/>
</dbReference>
<dbReference type="RefSeq" id="WP_064302477.1">
    <property type="nucleotide sequence ID" value="NZ_LUCV01000013.1"/>
</dbReference>
<dbReference type="AlphaFoldDB" id="A0A177SQ23"/>
<gene>
    <name evidence="4" type="ORF">AYO28_14915</name>
</gene>
<evidence type="ECO:0000256" key="1">
    <source>
        <dbReference type="SAM" id="MobiDB-lite"/>
    </source>
</evidence>
<evidence type="ECO:0000256" key="2">
    <source>
        <dbReference type="SAM" id="Phobius"/>
    </source>
</evidence>
<feature type="compositionally biased region" description="Basic and acidic residues" evidence="1">
    <location>
        <begin position="305"/>
        <end position="316"/>
    </location>
</feature>
<evidence type="ECO:0000259" key="3">
    <source>
        <dbReference type="Pfam" id="PF20249"/>
    </source>
</evidence>
<dbReference type="NCBIfam" id="NF041559">
    <property type="entry name" value="BTH_I2691_fam"/>
    <property type="match status" value="1"/>
</dbReference>
<keyword evidence="2" id="KW-1133">Transmembrane helix</keyword>
<dbReference type="InterPro" id="IPR048126">
    <property type="entry name" value="Toxin_VasX"/>
</dbReference>
<accession>A0A177SQ23</accession>
<reference evidence="4 5" key="1">
    <citation type="submission" date="2016-03" db="EMBL/GenBank/DDBJ databases">
        <title>Draft Genome Assembly of Pseudomonas putida strain CBF10-2.</title>
        <authorList>
            <person name="Iyer R.S."/>
            <person name="Damania A."/>
        </authorList>
    </citation>
    <scope>NUCLEOTIDE SEQUENCE [LARGE SCALE GENOMIC DNA]</scope>
    <source>
        <strain evidence="4 5">CBF10-2</strain>
    </source>
</reference>